<dbReference type="EMBL" id="FXUG01000029">
    <property type="protein sequence ID" value="SMP79157.1"/>
    <property type="molecule type" value="Genomic_DNA"/>
</dbReference>
<dbReference type="Proteomes" id="UP001158067">
    <property type="component" value="Unassembled WGS sequence"/>
</dbReference>
<evidence type="ECO:0000313" key="2">
    <source>
        <dbReference type="Proteomes" id="UP001158067"/>
    </source>
</evidence>
<reference evidence="1 2" key="1">
    <citation type="submission" date="2017-05" db="EMBL/GenBank/DDBJ databases">
        <authorList>
            <person name="Varghese N."/>
            <person name="Submissions S."/>
        </authorList>
    </citation>
    <scope>NUCLEOTIDE SEQUENCE [LARGE SCALE GENOMIC DNA]</scope>
    <source>
        <strain evidence="1 2">DSM 25457</strain>
    </source>
</reference>
<proteinExistence type="predicted"/>
<keyword evidence="2" id="KW-1185">Reference proteome</keyword>
<name>A0ABY1QVS3_9BACT</name>
<gene>
    <name evidence="1" type="ORF">SAMN06265222_12926</name>
</gene>
<sequence>MIEADTQPGIVADIVMLNAFDGGRSRGISIDDTTRYMPHLAIDDRANRKARTDENNLGTEHYMGVLFRPSLSIVDPATGSGRYPLTLMYHPRVDYTTLVCGATFSVREGGRIVGHGVVVSGYSTPTRSV</sequence>
<evidence type="ECO:0000313" key="1">
    <source>
        <dbReference type="EMBL" id="SMP79157.1"/>
    </source>
</evidence>
<comment type="caution">
    <text evidence="1">The sequence shown here is derived from an EMBL/GenBank/DDBJ whole genome shotgun (WGS) entry which is preliminary data.</text>
</comment>
<accession>A0ABY1QVS3</accession>
<protein>
    <submittedName>
        <fullName evidence="1">Uncharacterized protein</fullName>
    </submittedName>
</protein>
<organism evidence="1 2">
    <name type="scientific">Neorhodopirellula lusitana</name>
    <dbReference type="NCBI Taxonomy" id="445327"/>
    <lineage>
        <taxon>Bacteria</taxon>
        <taxon>Pseudomonadati</taxon>
        <taxon>Planctomycetota</taxon>
        <taxon>Planctomycetia</taxon>
        <taxon>Pirellulales</taxon>
        <taxon>Pirellulaceae</taxon>
        <taxon>Neorhodopirellula</taxon>
    </lineage>
</organism>
<dbReference type="RefSeq" id="WP_283435604.1">
    <property type="nucleotide sequence ID" value="NZ_FXUG01000029.1"/>
</dbReference>